<dbReference type="Proteomes" id="UP000186609">
    <property type="component" value="Chromosome"/>
</dbReference>
<evidence type="ECO:0000313" key="3">
    <source>
        <dbReference type="Proteomes" id="UP000186609"/>
    </source>
</evidence>
<dbReference type="STRING" id="1842727.RD110_20370"/>
<dbReference type="KEGG" id="rhy:RD110_20370"/>
<gene>
    <name evidence="2" type="ORF">RD110_20370</name>
</gene>
<evidence type="ECO:0000313" key="2">
    <source>
        <dbReference type="EMBL" id="APW39278.1"/>
    </source>
</evidence>
<evidence type="ECO:0008006" key="4">
    <source>
        <dbReference type="Google" id="ProtNLM"/>
    </source>
</evidence>
<organism evidence="2 3">
    <name type="scientific">Rhodoferax koreensis</name>
    <dbReference type="NCBI Taxonomy" id="1842727"/>
    <lineage>
        <taxon>Bacteria</taxon>
        <taxon>Pseudomonadati</taxon>
        <taxon>Pseudomonadota</taxon>
        <taxon>Betaproteobacteria</taxon>
        <taxon>Burkholderiales</taxon>
        <taxon>Comamonadaceae</taxon>
        <taxon>Rhodoferax</taxon>
    </lineage>
</organism>
<reference evidence="2 3" key="1">
    <citation type="submission" date="2017-01" db="EMBL/GenBank/DDBJ databases">
        <authorList>
            <person name="Mah S.A."/>
            <person name="Swanson W.J."/>
            <person name="Moy G.W."/>
            <person name="Vacquier V.D."/>
        </authorList>
    </citation>
    <scope>NUCLEOTIDE SEQUENCE [LARGE SCALE GENOMIC DNA]</scope>
    <source>
        <strain evidence="2 3">DCY110</strain>
    </source>
</reference>
<feature type="signal peptide" evidence="1">
    <location>
        <begin position="1"/>
        <end position="22"/>
    </location>
</feature>
<proteinExistence type="predicted"/>
<keyword evidence="3" id="KW-1185">Reference proteome</keyword>
<feature type="chain" id="PRO_5013066165" description="C-type lysozyme inhibitor domain-containing protein" evidence="1">
    <location>
        <begin position="23"/>
        <end position="258"/>
    </location>
</feature>
<sequence length="258" mass="27218">MPPIRSALTGLLITLGGAGALAETAPEPVAKDFQMVQRIDDVLIGVDTISLELIGSRYVVGSYFLINMRQPSPIAGRAEFVADCQGPLRIATLASTLPSGSLSPDAPVLPPQRRAGAIDVAGLAFNAVHMLDGTWMVADFACQASSQPGRAVQLARKSLEEGGPPDMQTLYCDLQSDGKGAVRRGVQIRFSDSEDAVVVNRQWLSSGYVTDTAVVFGSAAQWVVDRSAREARLIAPNGKRLFTGACDKRPPADGQPGG</sequence>
<dbReference type="OrthoDB" id="8890127at2"/>
<evidence type="ECO:0000256" key="1">
    <source>
        <dbReference type="SAM" id="SignalP"/>
    </source>
</evidence>
<accession>A0A1P8JZT6</accession>
<dbReference type="AlphaFoldDB" id="A0A1P8JZT6"/>
<protein>
    <recommendedName>
        <fullName evidence="4">C-type lysozyme inhibitor domain-containing protein</fullName>
    </recommendedName>
</protein>
<dbReference type="EMBL" id="CP019236">
    <property type="protein sequence ID" value="APW39278.1"/>
    <property type="molecule type" value="Genomic_DNA"/>
</dbReference>
<keyword evidence="1" id="KW-0732">Signal</keyword>
<name>A0A1P8JZT6_9BURK</name>
<dbReference type="RefSeq" id="WP_076201542.1">
    <property type="nucleotide sequence ID" value="NZ_CP019236.1"/>
</dbReference>